<dbReference type="EMBL" id="UYWY01002506">
    <property type="protein sequence ID" value="VDM28140.1"/>
    <property type="molecule type" value="Genomic_DNA"/>
</dbReference>
<proteinExistence type="predicted"/>
<name>A0A183U1V3_TOXCA</name>
<reference evidence="1 2" key="2">
    <citation type="submission" date="2018-11" db="EMBL/GenBank/DDBJ databases">
        <authorList>
            <consortium name="Pathogen Informatics"/>
        </authorList>
    </citation>
    <scope>NUCLEOTIDE SEQUENCE [LARGE SCALE GENOMIC DNA]</scope>
</reference>
<gene>
    <name evidence="1" type="ORF">TCNE_LOCUS2473</name>
</gene>
<dbReference type="WBParaSite" id="TCNE_0000247301-mRNA-1">
    <property type="protein sequence ID" value="TCNE_0000247301-mRNA-1"/>
    <property type="gene ID" value="TCNE_0000247301"/>
</dbReference>
<accession>A0A183U1V3</accession>
<dbReference type="Proteomes" id="UP000050794">
    <property type="component" value="Unassembled WGS sequence"/>
</dbReference>
<protein>
    <submittedName>
        <fullName evidence="3">Calponin-homology (CH) domain-containing protein</fullName>
    </submittedName>
</protein>
<evidence type="ECO:0000313" key="2">
    <source>
        <dbReference type="Proteomes" id="UP000050794"/>
    </source>
</evidence>
<reference evidence="3" key="1">
    <citation type="submission" date="2016-06" db="UniProtKB">
        <authorList>
            <consortium name="WormBaseParasite"/>
        </authorList>
    </citation>
    <scope>IDENTIFICATION</scope>
</reference>
<sequence>MSQHGSSLCDDGARHRKIIRYSIMPISALRSVGFRYIDLNQSRLAVVDGVELHGRVVVWKLLGALIGIYPAERGHAAISAGIDRWLLLANQVVEGRINGERACRCVNPALSRSDFLASGSVATMADVIMKAAVDKNGICFPNNVEMWLARVGQAMAVC</sequence>
<dbReference type="AlphaFoldDB" id="A0A183U1V3"/>
<evidence type="ECO:0000313" key="3">
    <source>
        <dbReference type="WBParaSite" id="TCNE_0000247301-mRNA-1"/>
    </source>
</evidence>
<keyword evidence="2" id="KW-1185">Reference proteome</keyword>
<organism evidence="2 3">
    <name type="scientific">Toxocara canis</name>
    <name type="common">Canine roundworm</name>
    <dbReference type="NCBI Taxonomy" id="6265"/>
    <lineage>
        <taxon>Eukaryota</taxon>
        <taxon>Metazoa</taxon>
        <taxon>Ecdysozoa</taxon>
        <taxon>Nematoda</taxon>
        <taxon>Chromadorea</taxon>
        <taxon>Rhabditida</taxon>
        <taxon>Spirurina</taxon>
        <taxon>Ascaridomorpha</taxon>
        <taxon>Ascaridoidea</taxon>
        <taxon>Toxocaridae</taxon>
        <taxon>Toxocara</taxon>
    </lineage>
</organism>
<evidence type="ECO:0000313" key="1">
    <source>
        <dbReference type="EMBL" id="VDM28140.1"/>
    </source>
</evidence>